<evidence type="ECO:0000256" key="1">
    <source>
        <dbReference type="SAM" id="MobiDB-lite"/>
    </source>
</evidence>
<evidence type="ECO:0000313" key="3">
    <source>
        <dbReference type="Proteomes" id="UP000299102"/>
    </source>
</evidence>
<organism evidence="2 3">
    <name type="scientific">Eumeta variegata</name>
    <name type="common">Bagworm moth</name>
    <name type="synonym">Eumeta japonica</name>
    <dbReference type="NCBI Taxonomy" id="151549"/>
    <lineage>
        <taxon>Eukaryota</taxon>
        <taxon>Metazoa</taxon>
        <taxon>Ecdysozoa</taxon>
        <taxon>Arthropoda</taxon>
        <taxon>Hexapoda</taxon>
        <taxon>Insecta</taxon>
        <taxon>Pterygota</taxon>
        <taxon>Neoptera</taxon>
        <taxon>Endopterygota</taxon>
        <taxon>Lepidoptera</taxon>
        <taxon>Glossata</taxon>
        <taxon>Ditrysia</taxon>
        <taxon>Tineoidea</taxon>
        <taxon>Psychidae</taxon>
        <taxon>Oiketicinae</taxon>
        <taxon>Eumeta</taxon>
    </lineage>
</organism>
<sequence>MGPPSVTKIQFLSAFEKSKADSALGFIAGRPLGPGVDPVRGPERRHYQRYAQAGAEERRKYHRPFEYRQLHAKRGTLIFHRRGQADVIGPSSPYFVQENGFNVLQNETAKKRNFYPIRSRICAGGVGAATHRPALLTFTGGATAPGAHEKETVRNESDNRLADDWSPNVDVSLLIH</sequence>
<reference evidence="2 3" key="1">
    <citation type="journal article" date="2019" name="Commun. Biol.">
        <title>The bagworm genome reveals a unique fibroin gene that provides high tensile strength.</title>
        <authorList>
            <person name="Kono N."/>
            <person name="Nakamura H."/>
            <person name="Ohtoshi R."/>
            <person name="Tomita M."/>
            <person name="Numata K."/>
            <person name="Arakawa K."/>
        </authorList>
    </citation>
    <scope>NUCLEOTIDE SEQUENCE [LARGE SCALE GENOMIC DNA]</scope>
</reference>
<proteinExistence type="predicted"/>
<feature type="region of interest" description="Disordered" evidence="1">
    <location>
        <begin position="140"/>
        <end position="161"/>
    </location>
</feature>
<protein>
    <submittedName>
        <fullName evidence="2">Uncharacterized protein</fullName>
    </submittedName>
</protein>
<evidence type="ECO:0000313" key="2">
    <source>
        <dbReference type="EMBL" id="GBP05782.1"/>
    </source>
</evidence>
<comment type="caution">
    <text evidence="2">The sequence shown here is derived from an EMBL/GenBank/DDBJ whole genome shotgun (WGS) entry which is preliminary data.</text>
</comment>
<dbReference type="Proteomes" id="UP000299102">
    <property type="component" value="Unassembled WGS sequence"/>
</dbReference>
<keyword evidence="3" id="KW-1185">Reference proteome</keyword>
<gene>
    <name evidence="2" type="ORF">EVAR_5096_1</name>
</gene>
<dbReference type="AlphaFoldDB" id="A0A4C1SUF8"/>
<accession>A0A4C1SUF8</accession>
<name>A0A4C1SUF8_EUMVA</name>
<feature type="compositionally biased region" description="Basic and acidic residues" evidence="1">
    <location>
        <begin position="147"/>
        <end position="161"/>
    </location>
</feature>
<dbReference type="EMBL" id="BGZK01000019">
    <property type="protein sequence ID" value="GBP05782.1"/>
    <property type="molecule type" value="Genomic_DNA"/>
</dbReference>